<accession>A0A167T5B8</accession>
<dbReference type="InterPro" id="IPR021139">
    <property type="entry name" value="NYN"/>
</dbReference>
<dbReference type="OrthoDB" id="549353at2759"/>
<dbReference type="Pfam" id="PF01936">
    <property type="entry name" value="NYN"/>
    <property type="match status" value="1"/>
</dbReference>
<proteinExistence type="predicted"/>
<feature type="domain" description="NYN" evidence="2">
    <location>
        <begin position="7"/>
        <end position="142"/>
    </location>
</feature>
<evidence type="ECO:0000313" key="3">
    <source>
        <dbReference type="EMBL" id="KZP02580.1"/>
    </source>
</evidence>
<evidence type="ECO:0000313" key="4">
    <source>
        <dbReference type="Proteomes" id="UP000076532"/>
    </source>
</evidence>
<organism evidence="3 4">
    <name type="scientific">Athelia psychrophila</name>
    <dbReference type="NCBI Taxonomy" id="1759441"/>
    <lineage>
        <taxon>Eukaryota</taxon>
        <taxon>Fungi</taxon>
        <taxon>Dikarya</taxon>
        <taxon>Basidiomycota</taxon>
        <taxon>Agaricomycotina</taxon>
        <taxon>Agaricomycetes</taxon>
        <taxon>Agaricomycetidae</taxon>
        <taxon>Atheliales</taxon>
        <taxon>Atheliaceae</taxon>
        <taxon>Athelia</taxon>
    </lineage>
</organism>
<evidence type="ECO:0000256" key="1">
    <source>
        <dbReference type="SAM" id="MobiDB-lite"/>
    </source>
</evidence>
<evidence type="ECO:0000259" key="2">
    <source>
        <dbReference type="Pfam" id="PF01936"/>
    </source>
</evidence>
<name>A0A167T5B8_9AGAM</name>
<dbReference type="Proteomes" id="UP000076532">
    <property type="component" value="Unassembled WGS sequence"/>
</dbReference>
<dbReference type="Gene3D" id="3.40.50.1010">
    <property type="entry name" value="5'-nuclease"/>
    <property type="match status" value="1"/>
</dbReference>
<protein>
    <recommendedName>
        <fullName evidence="2">NYN domain-containing protein</fullName>
    </recommendedName>
</protein>
<dbReference type="STRING" id="436010.A0A167T5B8"/>
<sequence>MSTEDSAAIFWDLDRVPLDSESAYNDAIESILLVAQRRAAVTLFKAYTAGRAPMEARLKLQLAGVIITGCQSDGFKSNMISVDMMSHSMDHAVHPVSIILISDDRELAYTISALLLNGIDITVIAPGATHLHLAASATRFVEWEEIQGTEPAVALNIVAPSTRDEKENASPRVLPLEELPLEDPSEDAASTASPALSAADTISHQPPKL</sequence>
<feature type="region of interest" description="Disordered" evidence="1">
    <location>
        <begin position="163"/>
        <end position="209"/>
    </location>
</feature>
<dbReference type="GO" id="GO:0004540">
    <property type="term" value="F:RNA nuclease activity"/>
    <property type="evidence" value="ECO:0007669"/>
    <property type="project" value="InterPro"/>
</dbReference>
<reference evidence="3 4" key="1">
    <citation type="journal article" date="2016" name="Mol. Biol. Evol.">
        <title>Comparative Genomics of Early-Diverging Mushroom-Forming Fungi Provides Insights into the Origins of Lignocellulose Decay Capabilities.</title>
        <authorList>
            <person name="Nagy L.G."/>
            <person name="Riley R."/>
            <person name="Tritt A."/>
            <person name="Adam C."/>
            <person name="Daum C."/>
            <person name="Floudas D."/>
            <person name="Sun H."/>
            <person name="Yadav J.S."/>
            <person name="Pangilinan J."/>
            <person name="Larsson K.H."/>
            <person name="Matsuura K."/>
            <person name="Barry K."/>
            <person name="Labutti K."/>
            <person name="Kuo R."/>
            <person name="Ohm R.A."/>
            <person name="Bhattacharya S.S."/>
            <person name="Shirouzu T."/>
            <person name="Yoshinaga Y."/>
            <person name="Martin F.M."/>
            <person name="Grigoriev I.V."/>
            <person name="Hibbett D.S."/>
        </authorList>
    </citation>
    <scope>NUCLEOTIDE SEQUENCE [LARGE SCALE GENOMIC DNA]</scope>
    <source>
        <strain evidence="3 4">CBS 109695</strain>
    </source>
</reference>
<dbReference type="AlphaFoldDB" id="A0A167T5B8"/>
<dbReference type="EMBL" id="KV418451">
    <property type="protein sequence ID" value="KZP02580.1"/>
    <property type="molecule type" value="Genomic_DNA"/>
</dbReference>
<gene>
    <name evidence="3" type="ORF">FIBSPDRAFT_1055782</name>
</gene>
<feature type="compositionally biased region" description="Polar residues" evidence="1">
    <location>
        <begin position="200"/>
        <end position="209"/>
    </location>
</feature>
<feature type="compositionally biased region" description="Low complexity" evidence="1">
    <location>
        <begin position="188"/>
        <end position="199"/>
    </location>
</feature>
<keyword evidence="4" id="KW-1185">Reference proteome</keyword>